<keyword evidence="2" id="KW-1185">Reference proteome</keyword>
<dbReference type="PANTHER" id="PTHR34222">
    <property type="entry name" value="GAG_PRE-INTEGRS DOMAIN-CONTAINING PROTEIN"/>
    <property type="match status" value="1"/>
</dbReference>
<dbReference type="PANTHER" id="PTHR34222:SF100">
    <property type="entry name" value="CCHC-TYPE DOMAIN-CONTAINING PROTEIN"/>
    <property type="match status" value="1"/>
</dbReference>
<keyword evidence="1" id="KW-0675">Receptor</keyword>
<comment type="caution">
    <text evidence="1">The sequence shown here is derived from an EMBL/GenBank/DDBJ whole genome shotgun (WGS) entry which is preliminary data.</text>
</comment>
<evidence type="ECO:0000313" key="1">
    <source>
        <dbReference type="EMBL" id="OMP04760.1"/>
    </source>
</evidence>
<sequence>MLICKFDAAKEAWDFLAERFKLRIYHYQHLSKLHSIRQKPGQSVEDVFVEMCFIWNELAHFEPKFKHADCAEKFIAYRDLERLYQFLIALHDDFDNIRTSILHRDPLPSLDRVVLELSHMEKHLPSAKLQKN</sequence>
<dbReference type="EMBL" id="AWUE01014222">
    <property type="protein sequence ID" value="OMP04760.1"/>
    <property type="molecule type" value="Genomic_DNA"/>
</dbReference>
<dbReference type="AlphaFoldDB" id="A0A1R3KCE1"/>
<dbReference type="STRING" id="93759.A0A1R3KCE1"/>
<evidence type="ECO:0000313" key="2">
    <source>
        <dbReference type="Proteomes" id="UP000187203"/>
    </source>
</evidence>
<organism evidence="1 2">
    <name type="scientific">Corchorus olitorius</name>
    <dbReference type="NCBI Taxonomy" id="93759"/>
    <lineage>
        <taxon>Eukaryota</taxon>
        <taxon>Viridiplantae</taxon>
        <taxon>Streptophyta</taxon>
        <taxon>Embryophyta</taxon>
        <taxon>Tracheophyta</taxon>
        <taxon>Spermatophyta</taxon>
        <taxon>Magnoliopsida</taxon>
        <taxon>eudicotyledons</taxon>
        <taxon>Gunneridae</taxon>
        <taxon>Pentapetalae</taxon>
        <taxon>rosids</taxon>
        <taxon>malvids</taxon>
        <taxon>Malvales</taxon>
        <taxon>Malvaceae</taxon>
        <taxon>Grewioideae</taxon>
        <taxon>Apeibeae</taxon>
        <taxon>Corchorus</taxon>
    </lineage>
</organism>
<proteinExistence type="predicted"/>
<accession>A0A1R3KCE1</accession>
<gene>
    <name evidence="1" type="ORF">COLO4_09335</name>
</gene>
<dbReference type="Proteomes" id="UP000187203">
    <property type="component" value="Unassembled WGS sequence"/>
</dbReference>
<reference evidence="2" key="1">
    <citation type="submission" date="2013-09" db="EMBL/GenBank/DDBJ databases">
        <title>Corchorus olitorius genome sequencing.</title>
        <authorList>
            <person name="Alam M."/>
            <person name="Haque M.S."/>
            <person name="Islam M.S."/>
            <person name="Emdad E.M."/>
            <person name="Islam M.M."/>
            <person name="Ahmed B."/>
            <person name="Halim A."/>
            <person name="Hossen Q.M.M."/>
            <person name="Hossain M.Z."/>
            <person name="Ahmed R."/>
            <person name="Khan M.M."/>
            <person name="Islam R."/>
            <person name="Rashid M.M."/>
            <person name="Khan S.A."/>
            <person name="Rahman M.S."/>
            <person name="Alam M."/>
            <person name="Yahiya A.S."/>
            <person name="Khan M.S."/>
            <person name="Azam M.S."/>
            <person name="Haque T."/>
            <person name="Lashkar M.Z.H."/>
            <person name="Akhand A.I."/>
            <person name="Morshed G."/>
            <person name="Roy S."/>
            <person name="Uddin K.S."/>
            <person name="Rabeya T."/>
            <person name="Hossain A.S."/>
            <person name="Chowdhury A."/>
            <person name="Snigdha A.R."/>
            <person name="Mortoza M.S."/>
            <person name="Matin S.A."/>
            <person name="Hoque S.M.E."/>
            <person name="Islam M.K."/>
            <person name="Roy D.K."/>
            <person name="Haider R."/>
            <person name="Moosa M.M."/>
            <person name="Elias S.M."/>
            <person name="Hasan A.M."/>
            <person name="Jahan S."/>
            <person name="Shafiuddin M."/>
            <person name="Mahmood N."/>
            <person name="Shommy N.S."/>
        </authorList>
    </citation>
    <scope>NUCLEOTIDE SEQUENCE [LARGE SCALE GENOMIC DNA]</scope>
    <source>
        <strain evidence="2">cv. O-4</strain>
    </source>
</reference>
<protein>
    <submittedName>
        <fullName evidence="1">Glutamate receptor 2.7-like protein</fullName>
    </submittedName>
</protein>
<dbReference type="OrthoDB" id="1706811at2759"/>
<name>A0A1R3KCE1_9ROSI</name>